<evidence type="ECO:0000313" key="2">
    <source>
        <dbReference type="Proteomes" id="UP001165960"/>
    </source>
</evidence>
<organism evidence="1 2">
    <name type="scientific">Entomophthora muscae</name>
    <dbReference type="NCBI Taxonomy" id="34485"/>
    <lineage>
        <taxon>Eukaryota</taxon>
        <taxon>Fungi</taxon>
        <taxon>Fungi incertae sedis</taxon>
        <taxon>Zoopagomycota</taxon>
        <taxon>Entomophthoromycotina</taxon>
        <taxon>Entomophthoromycetes</taxon>
        <taxon>Entomophthorales</taxon>
        <taxon>Entomophthoraceae</taxon>
        <taxon>Entomophthora</taxon>
    </lineage>
</organism>
<dbReference type="Proteomes" id="UP001165960">
    <property type="component" value="Unassembled WGS sequence"/>
</dbReference>
<protein>
    <submittedName>
        <fullName evidence="1">Uncharacterized protein</fullName>
    </submittedName>
</protein>
<reference evidence="1" key="1">
    <citation type="submission" date="2022-04" db="EMBL/GenBank/DDBJ databases">
        <title>Genome of the entomopathogenic fungus Entomophthora muscae.</title>
        <authorList>
            <person name="Elya C."/>
            <person name="Lovett B.R."/>
            <person name="Lee E."/>
            <person name="Macias A.M."/>
            <person name="Hajek A.E."/>
            <person name="De Bivort B.L."/>
            <person name="Kasson M.T."/>
            <person name="De Fine Licht H.H."/>
            <person name="Stajich J.E."/>
        </authorList>
    </citation>
    <scope>NUCLEOTIDE SEQUENCE</scope>
    <source>
        <strain evidence="1">Berkeley</strain>
    </source>
</reference>
<evidence type="ECO:0000313" key="1">
    <source>
        <dbReference type="EMBL" id="KAJ9083036.1"/>
    </source>
</evidence>
<dbReference type="EMBL" id="QTSX02001239">
    <property type="protein sequence ID" value="KAJ9083036.1"/>
    <property type="molecule type" value="Genomic_DNA"/>
</dbReference>
<keyword evidence="2" id="KW-1185">Reference proteome</keyword>
<gene>
    <name evidence="1" type="ORF">DSO57_1038782</name>
</gene>
<accession>A0ACC2U909</accession>
<sequence>MEQNLIKPLTQEEHYSDKPHDLHDKYKLDTTLVHHLKKMGRHASKDLGKGFLTDHICWIKVGTFTMENN</sequence>
<comment type="caution">
    <text evidence="1">The sequence shown here is derived from an EMBL/GenBank/DDBJ whole genome shotgun (WGS) entry which is preliminary data.</text>
</comment>
<name>A0ACC2U909_9FUNG</name>
<proteinExistence type="predicted"/>